<accession>A0AAW5ETY6</accession>
<evidence type="ECO:0000313" key="1">
    <source>
        <dbReference type="EMBL" id="MCJ8354034.1"/>
    </source>
</evidence>
<proteinExistence type="predicted"/>
<dbReference type="EMBL" id="JAIBCX010000018">
    <property type="protein sequence ID" value="MCJ8354034.1"/>
    <property type="molecule type" value="Genomic_DNA"/>
</dbReference>
<reference evidence="1" key="1">
    <citation type="journal article" date="2021" name="Polymers (Basel)">
        <title>Highly Stretchable Bacterial Cellulose Produced by Komagataeibacter hansenii SI1.</title>
        <authorList>
            <person name="Cielecka I."/>
            <person name="Ryngajllo M."/>
            <person name="Maniukiewicz W."/>
            <person name="Bielecki S."/>
        </authorList>
    </citation>
    <scope>NUCLEOTIDE SEQUENCE</scope>
    <source>
        <strain evidence="1">SI1</strain>
    </source>
</reference>
<dbReference type="Proteomes" id="UP001202887">
    <property type="component" value="Unassembled WGS sequence"/>
</dbReference>
<evidence type="ECO:0000313" key="2">
    <source>
        <dbReference type="Proteomes" id="UP001202887"/>
    </source>
</evidence>
<reference evidence="1" key="2">
    <citation type="submission" date="2022-03" db="EMBL/GenBank/DDBJ databases">
        <authorList>
            <person name="Ryngajllo M."/>
            <person name="Jacek P."/>
            <person name="Kubiak K."/>
        </authorList>
    </citation>
    <scope>NUCLEOTIDE SEQUENCE</scope>
    <source>
        <strain evidence="1">SI1</strain>
    </source>
</reference>
<gene>
    <name evidence="1" type="ORF">K1W68_08540</name>
</gene>
<dbReference type="AlphaFoldDB" id="A0AAW5ETY6"/>
<sequence length="49" mass="5258">MGQPRGRALSMVCFSPQDMADVCPMNRGMDEAARVILAGGWSCERVGAE</sequence>
<comment type="caution">
    <text evidence="1">The sequence shown here is derived from an EMBL/GenBank/DDBJ whole genome shotgun (WGS) entry which is preliminary data.</text>
</comment>
<organism evidence="1 2">
    <name type="scientific">Novacetimonas hansenii</name>
    <name type="common">Komagataeibacter hansenii</name>
    <dbReference type="NCBI Taxonomy" id="436"/>
    <lineage>
        <taxon>Bacteria</taxon>
        <taxon>Pseudomonadati</taxon>
        <taxon>Pseudomonadota</taxon>
        <taxon>Alphaproteobacteria</taxon>
        <taxon>Acetobacterales</taxon>
        <taxon>Acetobacteraceae</taxon>
        <taxon>Novacetimonas</taxon>
    </lineage>
</organism>
<dbReference type="RefSeq" id="WP_247066995.1">
    <property type="nucleotide sequence ID" value="NZ_CP094848.1"/>
</dbReference>
<protein>
    <submittedName>
        <fullName evidence="1">Uncharacterized protein</fullName>
    </submittedName>
</protein>
<name>A0AAW5ETY6_NOVHA</name>